<evidence type="ECO:0000313" key="2">
    <source>
        <dbReference type="Proteomes" id="UP000282211"/>
    </source>
</evidence>
<proteinExistence type="predicted"/>
<dbReference type="PROSITE" id="PS51257">
    <property type="entry name" value="PROKAR_LIPOPROTEIN"/>
    <property type="match status" value="1"/>
</dbReference>
<organism evidence="1 2">
    <name type="scientific">Litorimonas taeanensis</name>
    <dbReference type="NCBI Taxonomy" id="568099"/>
    <lineage>
        <taxon>Bacteria</taxon>
        <taxon>Pseudomonadati</taxon>
        <taxon>Pseudomonadota</taxon>
        <taxon>Alphaproteobacteria</taxon>
        <taxon>Maricaulales</taxon>
        <taxon>Robiginitomaculaceae</taxon>
    </lineage>
</organism>
<dbReference type="AlphaFoldDB" id="A0A420WDK9"/>
<dbReference type="RefSeq" id="WP_121101128.1">
    <property type="nucleotide sequence ID" value="NZ_RBII01000002.1"/>
</dbReference>
<dbReference type="InParanoid" id="A0A420WDK9"/>
<gene>
    <name evidence="1" type="ORF">DES40_1854</name>
</gene>
<keyword evidence="2" id="KW-1185">Reference proteome</keyword>
<reference evidence="1 2" key="1">
    <citation type="submission" date="2018-10" db="EMBL/GenBank/DDBJ databases">
        <title>Genomic Encyclopedia of Type Strains, Phase IV (KMG-IV): sequencing the most valuable type-strain genomes for metagenomic binning, comparative biology and taxonomic classification.</title>
        <authorList>
            <person name="Goeker M."/>
        </authorList>
    </citation>
    <scope>NUCLEOTIDE SEQUENCE [LARGE SCALE GENOMIC DNA]</scope>
    <source>
        <strain evidence="1 2">DSM 22008</strain>
    </source>
</reference>
<evidence type="ECO:0008006" key="3">
    <source>
        <dbReference type="Google" id="ProtNLM"/>
    </source>
</evidence>
<protein>
    <recommendedName>
        <fullName evidence="3">Lipoprotein</fullName>
    </recommendedName>
</protein>
<dbReference type="Proteomes" id="UP000282211">
    <property type="component" value="Unassembled WGS sequence"/>
</dbReference>
<sequence length="153" mass="16694">MNRLIMLCCATFLGLSACGDPSRDVQNDESLQSDIEETVLSTDGRIVISSLPKVFEPNACILPITVQNGTETEVSVSMMEFSVTGTGDDDSGNMFAQSVEAGETNTAYILFPTRQCDELLEITANNLTCKTMGEDCSESVEFESIEDLTIRRK</sequence>
<evidence type="ECO:0000313" key="1">
    <source>
        <dbReference type="EMBL" id="RKQ69073.1"/>
    </source>
</evidence>
<dbReference type="EMBL" id="RBII01000002">
    <property type="protein sequence ID" value="RKQ69073.1"/>
    <property type="molecule type" value="Genomic_DNA"/>
</dbReference>
<name>A0A420WDK9_9PROT</name>
<comment type="caution">
    <text evidence="1">The sequence shown here is derived from an EMBL/GenBank/DDBJ whole genome shotgun (WGS) entry which is preliminary data.</text>
</comment>
<accession>A0A420WDK9</accession>